<accession>A0A336M6L5</accession>
<reference evidence="1" key="1">
    <citation type="submission" date="2018-07" db="EMBL/GenBank/DDBJ databases">
        <authorList>
            <person name="Quirk P.G."/>
            <person name="Krulwich T.A."/>
        </authorList>
    </citation>
    <scope>NUCLEOTIDE SEQUENCE</scope>
</reference>
<organism evidence="1">
    <name type="scientific">Culicoides sonorensis</name>
    <name type="common">Biting midge</name>
    <dbReference type="NCBI Taxonomy" id="179676"/>
    <lineage>
        <taxon>Eukaryota</taxon>
        <taxon>Metazoa</taxon>
        <taxon>Ecdysozoa</taxon>
        <taxon>Arthropoda</taxon>
        <taxon>Hexapoda</taxon>
        <taxon>Insecta</taxon>
        <taxon>Pterygota</taxon>
        <taxon>Neoptera</taxon>
        <taxon>Endopterygota</taxon>
        <taxon>Diptera</taxon>
        <taxon>Nematocera</taxon>
        <taxon>Chironomoidea</taxon>
        <taxon>Ceratopogonidae</taxon>
        <taxon>Ceratopogoninae</taxon>
        <taxon>Culicoides</taxon>
        <taxon>Monoculicoides</taxon>
    </lineage>
</organism>
<dbReference type="AlphaFoldDB" id="A0A336M6L5"/>
<dbReference type="VEuPathDB" id="VectorBase:CSON012912"/>
<name>A0A336M6L5_CULSO</name>
<protein>
    <submittedName>
        <fullName evidence="1">CSON012912 protein</fullName>
    </submittedName>
</protein>
<gene>
    <name evidence="1" type="primary">CSON012912</name>
</gene>
<proteinExistence type="predicted"/>
<dbReference type="EMBL" id="UFQT01000633">
    <property type="protein sequence ID" value="SSX25932.1"/>
    <property type="molecule type" value="Genomic_DNA"/>
</dbReference>
<evidence type="ECO:0000313" key="1">
    <source>
        <dbReference type="EMBL" id="SSX25932.1"/>
    </source>
</evidence>
<sequence>MNLEKCKKKIMRFKYLLNTSHILIRSIAWCLRSICKIRADLLPCMKINAGSLPHPVMQRPRLIDSLR</sequence>